<keyword evidence="4" id="KW-1185">Reference proteome</keyword>
<dbReference type="InterPro" id="IPR000757">
    <property type="entry name" value="Beta-glucanase-like"/>
</dbReference>
<evidence type="ECO:0000313" key="3">
    <source>
        <dbReference type="EMBL" id="MCQ4041078.1"/>
    </source>
</evidence>
<dbReference type="Proteomes" id="UP001206206">
    <property type="component" value="Unassembled WGS sequence"/>
</dbReference>
<gene>
    <name evidence="3" type="ORF">NON19_03320</name>
</gene>
<organism evidence="3 4">
    <name type="scientific">Streptantibioticus rubrisoli</name>
    <dbReference type="NCBI Taxonomy" id="1387313"/>
    <lineage>
        <taxon>Bacteria</taxon>
        <taxon>Bacillati</taxon>
        <taxon>Actinomycetota</taxon>
        <taxon>Actinomycetes</taxon>
        <taxon>Kitasatosporales</taxon>
        <taxon>Streptomycetaceae</taxon>
        <taxon>Streptantibioticus</taxon>
    </lineage>
</organism>
<dbReference type="RefSeq" id="WP_255925043.1">
    <property type="nucleotide sequence ID" value="NZ_JANFNH010000002.1"/>
</dbReference>
<dbReference type="InterPro" id="IPR013320">
    <property type="entry name" value="ConA-like_dom_sf"/>
</dbReference>
<protein>
    <submittedName>
        <fullName evidence="3">Glycoside hydrolase family 16 protein</fullName>
    </submittedName>
</protein>
<keyword evidence="1" id="KW-0732">Signal</keyword>
<dbReference type="SUPFAM" id="SSF49899">
    <property type="entry name" value="Concanavalin A-like lectins/glucanases"/>
    <property type="match status" value="1"/>
</dbReference>
<dbReference type="PROSITE" id="PS51762">
    <property type="entry name" value="GH16_2"/>
    <property type="match status" value="1"/>
</dbReference>
<sequence length="273" mass="30310">MRRFAVVSLAVLGLLGIFAPPAQARTPGFRLIFSDAFNIPTKLGSFRDCDHNTDTPQAYCGGLDGSVSANWWAYPAGWPDTATEWGYRVGGYYHPEDTVWIAPSAWGDGQMHIRMYRPADGGPVHSATVVPKKAMRLKYGRYEIRERVSHVGVGFKSAQLLWPVGGGGCSEIDFPENSHDVAPSAYDHPADCGPQDWFDTRVAWTAWHTYTITWLPSGVAFGLDGRVIGVSRYSPRTPMDWDIQNESSLDGETARPGSWDQIDISYVRVWSYS</sequence>
<feature type="chain" id="PRO_5047529442" evidence="1">
    <location>
        <begin position="25"/>
        <end position="273"/>
    </location>
</feature>
<evidence type="ECO:0000256" key="1">
    <source>
        <dbReference type="SAM" id="SignalP"/>
    </source>
</evidence>
<dbReference type="GO" id="GO:0016787">
    <property type="term" value="F:hydrolase activity"/>
    <property type="evidence" value="ECO:0007669"/>
    <property type="project" value="UniProtKB-KW"/>
</dbReference>
<dbReference type="CDD" id="cd00413">
    <property type="entry name" value="Glyco_hydrolase_16"/>
    <property type="match status" value="1"/>
</dbReference>
<accession>A0ABT1P6R9</accession>
<comment type="caution">
    <text evidence="3">The sequence shown here is derived from an EMBL/GenBank/DDBJ whole genome shotgun (WGS) entry which is preliminary data.</text>
</comment>
<reference evidence="3 4" key="1">
    <citation type="submission" date="2022-06" db="EMBL/GenBank/DDBJ databases">
        <title>Draft genome sequence of type strain Streptomyces rubrisoli DSM 42083.</title>
        <authorList>
            <person name="Duangmal K."/>
            <person name="Klaysubun C."/>
        </authorList>
    </citation>
    <scope>NUCLEOTIDE SEQUENCE [LARGE SCALE GENOMIC DNA]</scope>
    <source>
        <strain evidence="3 4">DSM 42083</strain>
    </source>
</reference>
<keyword evidence="3" id="KW-0378">Hydrolase</keyword>
<evidence type="ECO:0000313" key="4">
    <source>
        <dbReference type="Proteomes" id="UP001206206"/>
    </source>
</evidence>
<proteinExistence type="predicted"/>
<evidence type="ECO:0000259" key="2">
    <source>
        <dbReference type="PROSITE" id="PS51762"/>
    </source>
</evidence>
<name>A0ABT1P6R9_9ACTN</name>
<dbReference type="Gene3D" id="2.60.120.200">
    <property type="match status" value="1"/>
</dbReference>
<feature type="signal peptide" evidence="1">
    <location>
        <begin position="1"/>
        <end position="24"/>
    </location>
</feature>
<dbReference type="EMBL" id="JANFNH010000002">
    <property type="protein sequence ID" value="MCQ4041078.1"/>
    <property type="molecule type" value="Genomic_DNA"/>
</dbReference>
<feature type="domain" description="GH16" evidence="2">
    <location>
        <begin position="12"/>
        <end position="273"/>
    </location>
</feature>